<keyword evidence="3" id="KW-1185">Reference proteome</keyword>
<feature type="domain" description="Glycosyl transferase family 1" evidence="1">
    <location>
        <begin position="197"/>
        <end position="360"/>
    </location>
</feature>
<dbReference type="GO" id="GO:0005975">
    <property type="term" value="P:carbohydrate metabolic process"/>
    <property type="evidence" value="ECO:0007669"/>
    <property type="project" value="InterPro"/>
</dbReference>
<gene>
    <name evidence="2" type="ORF">SAMN06296020_102330</name>
</gene>
<dbReference type="SUPFAM" id="SSF53756">
    <property type="entry name" value="UDP-Glycosyltransferase/glycogen phosphorylase"/>
    <property type="match status" value="1"/>
</dbReference>
<proteinExistence type="predicted"/>
<dbReference type="EMBL" id="FXUF01000002">
    <property type="protein sequence ID" value="SMP45626.1"/>
    <property type="molecule type" value="Genomic_DNA"/>
</dbReference>
<dbReference type="CDD" id="cd03822">
    <property type="entry name" value="GT4_mannosyltransferase-like"/>
    <property type="match status" value="1"/>
</dbReference>
<protein>
    <submittedName>
        <fullName evidence="2">Glycosyltransferase involved in cell wall bisynthesis</fullName>
    </submittedName>
</protein>
<name>A0AA45WU61_9CLOT</name>
<sequence>MLTNIENRKMKKRPHVAIVSSALPRKCGIATFSADVSRGISHLLGREATSFIALNDNETYEYSPKVVFQIEQDQLEDYLEAATSINESSVDVVSLQHEYGLYGGDEGSYIVEFLSRLKKPVVTTLHTILEKPTPDQYKSLVEVIAFSKAVVVMNQLAINILTDVYDVPIGKVHLIPHGVTDMFYIDPLFFQHKLNLRNRFVMLTFGFISRNKGIEVVLEALPAVAAEHPEVLYIVLGITHPVVKKHEGEEYRESLENMVTELGLTQNVQFVNEFVDDDTMNLYLGAADLVILPYHSETQITSGVLSQAIGKGKAVIATPYLHARDALSDGKGRLVNFKDPAGMTEAIKELIENPDERLALAGQAFIAGQQAGWDKVSHQYVSLLEEVVEKSISGQVKQGRVFTLPDINMDYLKNLTDDAGMIQHTLYGIHDFTHFYSSDDAGRAMVAFTQYFNLFQDASALQMVDKYMAFVIHARREDGWFYNYMNYQKEFPPQETSQDTFGRCLWGLGAATRVVQNRSPGFLARSIVEESIPMVKQLTYTRAQAYAASGLSAYLVLHDDYEPARKGLKHISDSLLERYRQTADGTWNWFEDFLSYDNARLAQALLLGYQHLGDSAYLQAGLESLDFLIDVQYQEGCFDLIGNDGWYFKGGKKSLYCQQPVDAGALTETCILAMTLTGDEKYLEMAYAAFQWYLGRNREGVSLYNPLTGACADGLGPDGPSSNLGAESTLSFIIALVSLYRWELVGRFNGTGRMEILKKLD</sequence>
<dbReference type="Proteomes" id="UP001158066">
    <property type="component" value="Unassembled WGS sequence"/>
</dbReference>
<dbReference type="InterPro" id="IPR001296">
    <property type="entry name" value="Glyco_trans_1"/>
</dbReference>
<dbReference type="AlphaFoldDB" id="A0AA45WU61"/>
<evidence type="ECO:0000313" key="2">
    <source>
        <dbReference type="EMBL" id="SMP45626.1"/>
    </source>
</evidence>
<dbReference type="InterPro" id="IPR008928">
    <property type="entry name" value="6-hairpin_glycosidase_sf"/>
</dbReference>
<dbReference type="PANTHER" id="PTHR12526:SF572">
    <property type="entry name" value="BLL5144 PROTEIN"/>
    <property type="match status" value="1"/>
</dbReference>
<evidence type="ECO:0000313" key="3">
    <source>
        <dbReference type="Proteomes" id="UP001158066"/>
    </source>
</evidence>
<evidence type="ECO:0000259" key="1">
    <source>
        <dbReference type="Pfam" id="PF00534"/>
    </source>
</evidence>
<dbReference type="PANTHER" id="PTHR12526">
    <property type="entry name" value="GLYCOSYLTRANSFERASE"/>
    <property type="match status" value="1"/>
</dbReference>
<dbReference type="Gene3D" id="1.50.10.20">
    <property type="match status" value="1"/>
</dbReference>
<dbReference type="Pfam" id="PF00534">
    <property type="entry name" value="Glycos_transf_1"/>
    <property type="match status" value="1"/>
</dbReference>
<dbReference type="Gene3D" id="3.40.50.2000">
    <property type="entry name" value="Glycogen Phosphorylase B"/>
    <property type="match status" value="2"/>
</dbReference>
<comment type="caution">
    <text evidence="2">The sequence shown here is derived from an EMBL/GenBank/DDBJ whole genome shotgun (WGS) entry which is preliminary data.</text>
</comment>
<dbReference type="SUPFAM" id="SSF48208">
    <property type="entry name" value="Six-hairpin glycosidases"/>
    <property type="match status" value="1"/>
</dbReference>
<dbReference type="GO" id="GO:0016757">
    <property type="term" value="F:glycosyltransferase activity"/>
    <property type="evidence" value="ECO:0007669"/>
    <property type="project" value="InterPro"/>
</dbReference>
<reference evidence="2" key="1">
    <citation type="submission" date="2017-05" db="EMBL/GenBank/DDBJ databases">
        <authorList>
            <person name="Varghese N."/>
            <person name="Submissions S."/>
        </authorList>
    </citation>
    <scope>NUCLEOTIDE SEQUENCE</scope>
    <source>
        <strain evidence="2">Su22</strain>
    </source>
</reference>
<organism evidence="2 3">
    <name type="scientific">Anoxynatronum buryatiense</name>
    <dbReference type="NCBI Taxonomy" id="489973"/>
    <lineage>
        <taxon>Bacteria</taxon>
        <taxon>Bacillati</taxon>
        <taxon>Bacillota</taxon>
        <taxon>Clostridia</taxon>
        <taxon>Eubacteriales</taxon>
        <taxon>Clostridiaceae</taxon>
        <taxon>Anoxynatronum</taxon>
    </lineage>
</organism>
<dbReference type="RefSeq" id="WP_283408231.1">
    <property type="nucleotide sequence ID" value="NZ_FXUF01000002.1"/>
</dbReference>
<accession>A0AA45WU61</accession>